<reference evidence="1" key="1">
    <citation type="journal article" date="2015" name="Nature">
        <title>Complex archaea that bridge the gap between prokaryotes and eukaryotes.</title>
        <authorList>
            <person name="Spang A."/>
            <person name="Saw J.H."/>
            <person name="Jorgensen S.L."/>
            <person name="Zaremba-Niedzwiedzka K."/>
            <person name="Martijn J."/>
            <person name="Lind A.E."/>
            <person name="van Eijk R."/>
            <person name="Schleper C."/>
            <person name="Guy L."/>
            <person name="Ettema T.J."/>
        </authorList>
    </citation>
    <scope>NUCLEOTIDE SEQUENCE</scope>
</reference>
<dbReference type="AlphaFoldDB" id="A0A0F9FNF8"/>
<accession>A0A0F9FNF8</accession>
<proteinExistence type="predicted"/>
<dbReference type="EMBL" id="LAZR01031838">
    <property type="protein sequence ID" value="KKL52587.1"/>
    <property type="molecule type" value="Genomic_DNA"/>
</dbReference>
<protein>
    <submittedName>
        <fullName evidence="1">Uncharacterized protein</fullName>
    </submittedName>
</protein>
<evidence type="ECO:0000313" key="1">
    <source>
        <dbReference type="EMBL" id="KKL52587.1"/>
    </source>
</evidence>
<gene>
    <name evidence="1" type="ORF">LCGC14_2283950</name>
</gene>
<organism evidence="1">
    <name type="scientific">marine sediment metagenome</name>
    <dbReference type="NCBI Taxonomy" id="412755"/>
    <lineage>
        <taxon>unclassified sequences</taxon>
        <taxon>metagenomes</taxon>
        <taxon>ecological metagenomes</taxon>
    </lineage>
</organism>
<name>A0A0F9FNF8_9ZZZZ</name>
<sequence length="130" mass="15231">MEKNKCECDKEKVRIKARYFCTTCGKGIKTNTLSFRFNDDCTSGQGITDFDLGQFKIFRCDHYVYCPLCGWRCSSVEDLEKHIDIVGENGRHLCDGHWRYGFEGVQQVRNEIKYWKLYKKNEVSGNSPHK</sequence>
<comment type="caution">
    <text evidence="1">The sequence shown here is derived from an EMBL/GenBank/DDBJ whole genome shotgun (WGS) entry which is preliminary data.</text>
</comment>